<reference evidence="2 3" key="1">
    <citation type="submission" date="2024-02" db="EMBL/GenBank/DDBJ databases">
        <title>Chromosome-scale genome assembly of the rough periwinkle Littorina saxatilis.</title>
        <authorList>
            <person name="De Jode A."/>
            <person name="Faria R."/>
            <person name="Formenti G."/>
            <person name="Sims Y."/>
            <person name="Smith T.P."/>
            <person name="Tracey A."/>
            <person name="Wood J.M.D."/>
            <person name="Zagrodzka Z.B."/>
            <person name="Johannesson K."/>
            <person name="Butlin R.K."/>
            <person name="Leder E.H."/>
        </authorList>
    </citation>
    <scope>NUCLEOTIDE SEQUENCE [LARGE SCALE GENOMIC DNA]</scope>
    <source>
        <strain evidence="2">Snail1</strain>
        <tissue evidence="2">Muscle</tissue>
    </source>
</reference>
<dbReference type="AlphaFoldDB" id="A0AAN9AUF7"/>
<evidence type="ECO:0000313" key="3">
    <source>
        <dbReference type="Proteomes" id="UP001374579"/>
    </source>
</evidence>
<evidence type="ECO:0000256" key="1">
    <source>
        <dbReference type="SAM" id="MobiDB-lite"/>
    </source>
</evidence>
<dbReference type="PANTHER" id="PTHR34221:SF1">
    <property type="match status" value="1"/>
</dbReference>
<feature type="compositionally biased region" description="Basic and acidic residues" evidence="1">
    <location>
        <begin position="239"/>
        <end position="311"/>
    </location>
</feature>
<feature type="compositionally biased region" description="Low complexity" evidence="1">
    <location>
        <begin position="82"/>
        <end position="94"/>
    </location>
</feature>
<sequence>MRHPNVPEPSEARQSLALQGKLSSSSAPSDAARQSIALQGKLSSSSAPSDAARQSIALQGKLSSSSAPSDAARQSIALQGKLSSSSARSDAELSVIPEEPDDVSKESAKSLATRSLPTSNTVSGARVLRGRSGSKDDDQSSNHAGVQRSGGGSKAGQTRSELPTTYKTKTKNREATNAENHGENIPMENKKGLRTRNEERNREATSAKEGEEGVTAENRLTENHKADVPIQNKTGRPTRNKEGNREGQGKHFTKENEEGLPVKHRQSLTDRHGEDIPMENREGDGEKYKEENREGRPMDNRASEGHGEGKGEGMLMTKIDNSAEERREDYSAGNMEGGRVKYPDGHGEEMKHGALPPLLIRGEKNTKKIDLRMPWIAQNSPLRFEQKLPNMQHQQKPRDFKSMERGFVVDAVETAVTAKLPRHSVIPEYNAVKDKYAMAYFQSPAVRAVMERNMLLRELKDERNKLSTRRRCKPTPTVDELRQRQQKFVVDSIKMDSTRFKGSLDHDVIPHYQADHDPNCKKYFERNDVKKLMKVTVSPRP</sequence>
<dbReference type="Pfam" id="PF15075">
    <property type="entry name" value="SPMAP1-like"/>
    <property type="match status" value="1"/>
</dbReference>
<feature type="compositionally biased region" description="Polar residues" evidence="1">
    <location>
        <begin position="110"/>
        <end position="123"/>
    </location>
</feature>
<gene>
    <name evidence="2" type="ORF">V1264_008439</name>
</gene>
<proteinExistence type="predicted"/>
<dbReference type="PANTHER" id="PTHR34221">
    <property type="entry name" value="HYPOTHETICAL PROTEIN LOC691189"/>
    <property type="match status" value="1"/>
</dbReference>
<keyword evidence="3" id="KW-1185">Reference proteome</keyword>
<dbReference type="InterPro" id="IPR028027">
    <property type="entry name" value="SPMAP1"/>
</dbReference>
<evidence type="ECO:0000313" key="2">
    <source>
        <dbReference type="EMBL" id="KAK7092740.1"/>
    </source>
</evidence>
<dbReference type="EMBL" id="JBAMIC010000021">
    <property type="protein sequence ID" value="KAK7092740.1"/>
    <property type="molecule type" value="Genomic_DNA"/>
</dbReference>
<feature type="compositionally biased region" description="Basic and acidic residues" evidence="1">
    <location>
        <begin position="171"/>
        <end position="211"/>
    </location>
</feature>
<feature type="compositionally biased region" description="Polar residues" evidence="1">
    <location>
        <begin position="12"/>
        <end position="28"/>
    </location>
</feature>
<accession>A0AAN9AUF7</accession>
<dbReference type="Proteomes" id="UP001374579">
    <property type="component" value="Unassembled WGS sequence"/>
</dbReference>
<name>A0AAN9AUF7_9CAEN</name>
<feature type="region of interest" description="Disordered" evidence="1">
    <location>
        <begin position="1"/>
        <end position="316"/>
    </location>
</feature>
<feature type="compositionally biased region" description="Polar residues" evidence="1">
    <location>
        <begin position="155"/>
        <end position="167"/>
    </location>
</feature>
<protein>
    <submittedName>
        <fullName evidence="2">Uncharacterized protein</fullName>
    </submittedName>
</protein>
<organism evidence="2 3">
    <name type="scientific">Littorina saxatilis</name>
    <dbReference type="NCBI Taxonomy" id="31220"/>
    <lineage>
        <taxon>Eukaryota</taxon>
        <taxon>Metazoa</taxon>
        <taxon>Spiralia</taxon>
        <taxon>Lophotrochozoa</taxon>
        <taxon>Mollusca</taxon>
        <taxon>Gastropoda</taxon>
        <taxon>Caenogastropoda</taxon>
        <taxon>Littorinimorpha</taxon>
        <taxon>Littorinoidea</taxon>
        <taxon>Littorinidae</taxon>
        <taxon>Littorina</taxon>
    </lineage>
</organism>
<comment type="caution">
    <text evidence="2">The sequence shown here is derived from an EMBL/GenBank/DDBJ whole genome shotgun (WGS) entry which is preliminary data.</text>
</comment>